<dbReference type="OrthoDB" id="566238at2759"/>
<keyword evidence="3" id="KW-1185">Reference proteome</keyword>
<evidence type="ECO:0000313" key="3">
    <source>
        <dbReference type="Proteomes" id="UP000189580"/>
    </source>
</evidence>
<evidence type="ECO:0000259" key="1">
    <source>
        <dbReference type="PROSITE" id="PS50206"/>
    </source>
</evidence>
<dbReference type="KEGG" id="slb:AWJ20_2410"/>
<accession>A0A167F3Y2</accession>
<dbReference type="Pfam" id="PF00581">
    <property type="entry name" value="Rhodanese"/>
    <property type="match status" value="1"/>
</dbReference>
<dbReference type="PROSITE" id="PS50206">
    <property type="entry name" value="RHODANESE_3"/>
    <property type="match status" value="1"/>
</dbReference>
<dbReference type="Gene3D" id="3.40.250.10">
    <property type="entry name" value="Rhodanese-like domain"/>
    <property type="match status" value="1"/>
</dbReference>
<dbReference type="RefSeq" id="XP_018737276.1">
    <property type="nucleotide sequence ID" value="XM_018879352.1"/>
</dbReference>
<dbReference type="AlphaFoldDB" id="A0A167F3Y2"/>
<dbReference type="CDD" id="cd01519">
    <property type="entry name" value="RHOD_HSP67B2"/>
    <property type="match status" value="1"/>
</dbReference>
<dbReference type="PANTHER" id="PTHR44086">
    <property type="entry name" value="THIOSULFATE SULFURTRANSFERASE RDL2, MITOCHONDRIAL-RELATED"/>
    <property type="match status" value="1"/>
</dbReference>
<dbReference type="GO" id="GO:0004792">
    <property type="term" value="F:thiosulfate-cyanide sulfurtransferase activity"/>
    <property type="evidence" value="ECO:0007669"/>
    <property type="project" value="TreeGrafter"/>
</dbReference>
<sequence>MFRPGPAFRQSAQGLKRLTSGSLSPSLVVFRQASVLSTGRWSSIRTSRPTVVATAAPTRSQRFYSPLCIDKPAKVYEFADVKKLSDAKEHPGVILVDVREPHEYKEGHIPSAINIPYNSSPGALGLEPEDFEETFGFSKPSPESKLVFYCLGGVRSSASEGLAATYGYQW</sequence>
<reference evidence="2 3" key="1">
    <citation type="submission" date="2016-02" db="EMBL/GenBank/DDBJ databases">
        <title>Complete genome sequence and transcriptome regulation of the pentose utilising yeast Sugiyamaella lignohabitans.</title>
        <authorList>
            <person name="Bellasio M."/>
            <person name="Peymann A."/>
            <person name="Valli M."/>
            <person name="Sipitzky M."/>
            <person name="Graf A."/>
            <person name="Sauer M."/>
            <person name="Marx H."/>
            <person name="Mattanovich D."/>
        </authorList>
    </citation>
    <scope>NUCLEOTIDE SEQUENCE [LARGE SCALE GENOMIC DNA]</scope>
    <source>
        <strain evidence="2 3">CBS 10342</strain>
    </source>
</reference>
<name>A0A167F3Y2_9ASCO</name>
<dbReference type="SMART" id="SM00450">
    <property type="entry name" value="RHOD"/>
    <property type="match status" value="1"/>
</dbReference>
<dbReference type="SUPFAM" id="SSF52821">
    <property type="entry name" value="Rhodanese/Cell cycle control phosphatase"/>
    <property type="match status" value="1"/>
</dbReference>
<dbReference type="EMBL" id="CP014503">
    <property type="protein sequence ID" value="ANB14799.1"/>
    <property type="molecule type" value="Genomic_DNA"/>
</dbReference>
<evidence type="ECO:0000313" key="2">
    <source>
        <dbReference type="EMBL" id="ANB14799.1"/>
    </source>
</evidence>
<dbReference type="InterPro" id="IPR001763">
    <property type="entry name" value="Rhodanese-like_dom"/>
</dbReference>
<feature type="domain" description="Rhodanese" evidence="1">
    <location>
        <begin position="89"/>
        <end position="168"/>
    </location>
</feature>
<dbReference type="Proteomes" id="UP000189580">
    <property type="component" value="Chromosome b"/>
</dbReference>
<dbReference type="GO" id="GO:0005739">
    <property type="term" value="C:mitochondrion"/>
    <property type="evidence" value="ECO:0007669"/>
    <property type="project" value="TreeGrafter"/>
</dbReference>
<protein>
    <submittedName>
        <fullName evidence="2">Rdl2p</fullName>
    </submittedName>
</protein>
<dbReference type="PANTHER" id="PTHR44086:SF10">
    <property type="entry name" value="THIOSULFATE SULFURTRANSFERASE_RHODANESE-LIKE DOMAIN-CONTAINING PROTEIN 3"/>
    <property type="match status" value="1"/>
</dbReference>
<organism evidence="2 3">
    <name type="scientific">Sugiyamaella lignohabitans</name>
    <dbReference type="NCBI Taxonomy" id="796027"/>
    <lineage>
        <taxon>Eukaryota</taxon>
        <taxon>Fungi</taxon>
        <taxon>Dikarya</taxon>
        <taxon>Ascomycota</taxon>
        <taxon>Saccharomycotina</taxon>
        <taxon>Dipodascomycetes</taxon>
        <taxon>Dipodascales</taxon>
        <taxon>Trichomonascaceae</taxon>
        <taxon>Sugiyamaella</taxon>
    </lineage>
</organism>
<proteinExistence type="predicted"/>
<gene>
    <name evidence="2" type="primary">RDL2</name>
    <name evidence="2" type="ORF">AWJ20_2410</name>
</gene>
<dbReference type="InterPro" id="IPR036873">
    <property type="entry name" value="Rhodanese-like_dom_sf"/>
</dbReference>
<dbReference type="GeneID" id="30034319"/>